<organism evidence="1">
    <name type="scientific">Anguilla anguilla</name>
    <name type="common">European freshwater eel</name>
    <name type="synonym">Muraena anguilla</name>
    <dbReference type="NCBI Taxonomy" id="7936"/>
    <lineage>
        <taxon>Eukaryota</taxon>
        <taxon>Metazoa</taxon>
        <taxon>Chordata</taxon>
        <taxon>Craniata</taxon>
        <taxon>Vertebrata</taxon>
        <taxon>Euteleostomi</taxon>
        <taxon>Actinopterygii</taxon>
        <taxon>Neopterygii</taxon>
        <taxon>Teleostei</taxon>
        <taxon>Anguilliformes</taxon>
        <taxon>Anguillidae</taxon>
        <taxon>Anguilla</taxon>
    </lineage>
</organism>
<accession>A0A0E9PZW8</accession>
<reference evidence="1" key="2">
    <citation type="journal article" date="2015" name="Fish Shellfish Immunol.">
        <title>Early steps in the European eel (Anguilla anguilla)-Vibrio vulnificus interaction in the gills: Role of the RtxA13 toxin.</title>
        <authorList>
            <person name="Callol A."/>
            <person name="Pajuelo D."/>
            <person name="Ebbesson L."/>
            <person name="Teles M."/>
            <person name="MacKenzie S."/>
            <person name="Amaro C."/>
        </authorList>
    </citation>
    <scope>NUCLEOTIDE SEQUENCE</scope>
</reference>
<sequence>MPFSALPFACGKCGLTVTCVNS</sequence>
<reference evidence="1" key="1">
    <citation type="submission" date="2014-11" db="EMBL/GenBank/DDBJ databases">
        <authorList>
            <person name="Amaro Gonzalez C."/>
        </authorList>
    </citation>
    <scope>NUCLEOTIDE SEQUENCE</scope>
</reference>
<proteinExistence type="predicted"/>
<dbReference type="AlphaFoldDB" id="A0A0E9PZW8"/>
<dbReference type="EMBL" id="GBXM01098538">
    <property type="protein sequence ID" value="JAH10039.1"/>
    <property type="molecule type" value="Transcribed_RNA"/>
</dbReference>
<name>A0A0E9PZW8_ANGAN</name>
<protein>
    <submittedName>
        <fullName evidence="1">Uncharacterized protein</fullName>
    </submittedName>
</protein>
<evidence type="ECO:0000313" key="1">
    <source>
        <dbReference type="EMBL" id="JAH10039.1"/>
    </source>
</evidence>